<evidence type="ECO:0000256" key="1">
    <source>
        <dbReference type="SAM" id="Phobius"/>
    </source>
</evidence>
<evidence type="ECO:0000313" key="3">
    <source>
        <dbReference type="Proteomes" id="UP000324629"/>
    </source>
</evidence>
<keyword evidence="1" id="KW-0812">Transmembrane</keyword>
<sequence length="736" mass="82122">MPEHLSSKEGVAGVPSKMLTELLLLALAVVLVVFVSSVGLATAITKSSWWGRRRRAWQRRIDSSGQNETVKTADHVFYYTNAILEAMSFKTNSEDSGLIKKAKNVRRPSVKDCHEQISLPLRFHPEKLYGATSTVHRDNLRKKSCSNLSVPSTTSMNRRSSMIDSLLSISLSNRSSSKVSETPGNIFNVTYTFPQDSTSLRLDKKRSVVPQIDITCDGEDSHLEGIYDSCENLGQEGKLSSSDLLVALPPRRASSTNFELSSSRKDWNSSVDNLLAADDQKEAHSDVEANARKSNFRERLMPESERLRGSKRASLIESISFLPSMRKPLLSYNQSQTSCSGSHSVKIKQCNVSIDSILKEEAGGLPQPADLLASKVVSGGLLALRIKQDGEINSKVSIQMIAAIGLKSQRPWQKTTYMLRFVFRKGELSQNASVYYKDSEFGTICVREKQEFSFDDCCPPRDEQVDGDLQVRVFECQSKWSGEKEIFYGLVHIPSISIINDIAKWYPVVPAYPDIRIKADLLVSLCQRPLKSMISIGVHQIRNIRFETDGPLDVDNLDQLIDMQQLELDMHACLTFESRVVKSKKSVFLQRPTSTNPSAKNAGLKSVSEASVCSTGEISDRISEGEHFFQFSLPVLRKSVSKLSLSNWGILVYLTHKIPISDGLVQRRAINLKDLGIPEAKNCNALGECFISDQASQAEYRRERALGPKVDNFCASLWSEAVLHGCSRVYQWLTVE</sequence>
<evidence type="ECO:0008006" key="4">
    <source>
        <dbReference type="Google" id="ProtNLM"/>
    </source>
</evidence>
<comment type="caution">
    <text evidence="2">The sequence shown here is derived from an EMBL/GenBank/DDBJ whole genome shotgun (WGS) entry which is preliminary data.</text>
</comment>
<proteinExistence type="predicted"/>
<reference evidence="2 3" key="1">
    <citation type="journal article" date="2019" name="Gigascience">
        <title>Whole-genome sequence of the oriental lung fluke Paragonimus westermani.</title>
        <authorList>
            <person name="Oey H."/>
            <person name="Zakrzewski M."/>
            <person name="Narain K."/>
            <person name="Devi K.R."/>
            <person name="Agatsuma T."/>
            <person name="Nawaratna S."/>
            <person name="Gobert G.N."/>
            <person name="Jones M.K."/>
            <person name="Ragan M.A."/>
            <person name="McManus D.P."/>
            <person name="Krause L."/>
        </authorList>
    </citation>
    <scope>NUCLEOTIDE SEQUENCE [LARGE SCALE GENOMIC DNA]</scope>
    <source>
        <strain evidence="2 3">IND2009</strain>
    </source>
</reference>
<dbReference type="AlphaFoldDB" id="A0A5J4N9J2"/>
<keyword evidence="1" id="KW-0472">Membrane</keyword>
<accession>A0A5J4N9J2</accession>
<evidence type="ECO:0000313" key="2">
    <source>
        <dbReference type="EMBL" id="KAA3671879.1"/>
    </source>
</evidence>
<keyword evidence="1" id="KW-1133">Transmembrane helix</keyword>
<keyword evidence="3" id="KW-1185">Reference proteome</keyword>
<feature type="transmembrane region" description="Helical" evidence="1">
    <location>
        <begin position="22"/>
        <end position="45"/>
    </location>
</feature>
<name>A0A5J4N9J2_9TREM</name>
<dbReference type="Proteomes" id="UP000324629">
    <property type="component" value="Unassembled WGS sequence"/>
</dbReference>
<protein>
    <recommendedName>
        <fullName evidence="4">C2 domain-containing protein</fullName>
    </recommendedName>
</protein>
<dbReference type="EMBL" id="QNGE01005668">
    <property type="protein sequence ID" value="KAA3671879.1"/>
    <property type="molecule type" value="Genomic_DNA"/>
</dbReference>
<organism evidence="2 3">
    <name type="scientific">Paragonimus westermani</name>
    <dbReference type="NCBI Taxonomy" id="34504"/>
    <lineage>
        <taxon>Eukaryota</taxon>
        <taxon>Metazoa</taxon>
        <taxon>Spiralia</taxon>
        <taxon>Lophotrochozoa</taxon>
        <taxon>Platyhelminthes</taxon>
        <taxon>Trematoda</taxon>
        <taxon>Digenea</taxon>
        <taxon>Plagiorchiida</taxon>
        <taxon>Troglotremata</taxon>
        <taxon>Troglotrematidae</taxon>
        <taxon>Paragonimus</taxon>
    </lineage>
</organism>
<gene>
    <name evidence="2" type="ORF">DEA37_0005501</name>
</gene>